<dbReference type="InterPro" id="IPR021534">
    <property type="entry name" value="DUF3192"/>
</dbReference>
<reference evidence="3 4" key="1">
    <citation type="submission" date="2024-03" db="EMBL/GenBank/DDBJ databases">
        <title>Pseudoalteromonas qingdaonensis sp. nov., isolated from the intestines of marine benthic organisms.</title>
        <authorList>
            <person name="Lin X."/>
            <person name="Fang S."/>
            <person name="Hu X."/>
        </authorList>
    </citation>
    <scope>NUCLEOTIDE SEQUENCE [LARGE SCALE GENOMIC DNA]</scope>
    <source>
        <strain evidence="3 4">YIC-827</strain>
    </source>
</reference>
<evidence type="ECO:0000313" key="3">
    <source>
        <dbReference type="EMBL" id="MEM0513991.1"/>
    </source>
</evidence>
<dbReference type="EMBL" id="JBCGCU010000001">
    <property type="protein sequence ID" value="MEM0513991.1"/>
    <property type="molecule type" value="Genomic_DNA"/>
</dbReference>
<evidence type="ECO:0000256" key="2">
    <source>
        <dbReference type="SAM" id="SignalP"/>
    </source>
</evidence>
<protein>
    <submittedName>
        <fullName evidence="3">DUF3192 domain-containing protein</fullName>
    </submittedName>
</protein>
<sequence>MKKALLCALVALPLLGGCIVSVNDGEADAHWSSSDWQKQQRQNRDYIAHLDLGNSAAVIKETLGTPDFSESFAHQGQEYQVLFYATQSVKSDGKISKDECTPLVFKAGQLISIGDSAYQALVGKL</sequence>
<dbReference type="InterPro" id="IPR037873">
    <property type="entry name" value="BamE-like"/>
</dbReference>
<evidence type="ECO:0000256" key="1">
    <source>
        <dbReference type="ARBA" id="ARBA00022729"/>
    </source>
</evidence>
<keyword evidence="1 2" id="KW-0732">Signal</keyword>
<feature type="signal peptide" evidence="2">
    <location>
        <begin position="1"/>
        <end position="22"/>
    </location>
</feature>
<evidence type="ECO:0000313" key="4">
    <source>
        <dbReference type="Proteomes" id="UP001447008"/>
    </source>
</evidence>
<comment type="caution">
    <text evidence="3">The sequence shown here is derived from an EMBL/GenBank/DDBJ whole genome shotgun (WGS) entry which is preliminary data.</text>
</comment>
<feature type="chain" id="PRO_5045570510" evidence="2">
    <location>
        <begin position="23"/>
        <end position="125"/>
    </location>
</feature>
<dbReference type="PROSITE" id="PS51257">
    <property type="entry name" value="PROKAR_LIPOPROTEIN"/>
    <property type="match status" value="1"/>
</dbReference>
<dbReference type="Pfam" id="PF11399">
    <property type="entry name" value="DUF3192"/>
    <property type="match status" value="1"/>
</dbReference>
<dbReference type="Gene3D" id="3.30.1450.10">
    <property type="match status" value="1"/>
</dbReference>
<keyword evidence="4" id="KW-1185">Reference proteome</keyword>
<dbReference type="RefSeq" id="WP_342675536.1">
    <property type="nucleotide sequence ID" value="NZ_JBCGCU010000001.1"/>
</dbReference>
<proteinExistence type="predicted"/>
<gene>
    <name evidence="3" type="ORF">WCN91_00820</name>
</gene>
<organism evidence="3 4">
    <name type="scientific">Pseudoalteromonas qingdaonensis</name>
    <dbReference type="NCBI Taxonomy" id="3131913"/>
    <lineage>
        <taxon>Bacteria</taxon>
        <taxon>Pseudomonadati</taxon>
        <taxon>Pseudomonadota</taxon>
        <taxon>Gammaproteobacteria</taxon>
        <taxon>Alteromonadales</taxon>
        <taxon>Pseudoalteromonadaceae</taxon>
        <taxon>Pseudoalteromonas</taxon>
    </lineage>
</organism>
<name>A0ABU9MRU9_9GAMM</name>
<accession>A0ABU9MRU9</accession>
<dbReference type="Proteomes" id="UP001447008">
    <property type="component" value="Unassembled WGS sequence"/>
</dbReference>